<sequence>LVTLKAVRTAGPLMAHLERKLQEVSEKLSKATVDVVSLQEKQMVARIQFQTGVGDLSLDRVHVGDAGQDIATAAK</sequence>
<name>X0TEM4_9ZZZZ</name>
<organism evidence="2">
    <name type="scientific">marine sediment metagenome</name>
    <dbReference type="NCBI Taxonomy" id="412755"/>
    <lineage>
        <taxon>unclassified sequences</taxon>
        <taxon>metagenomes</taxon>
        <taxon>ecological metagenomes</taxon>
    </lineage>
</organism>
<proteinExistence type="predicted"/>
<keyword evidence="1" id="KW-0175">Coiled coil</keyword>
<comment type="caution">
    <text evidence="2">The sequence shown here is derived from an EMBL/GenBank/DDBJ whole genome shotgun (WGS) entry which is preliminary data.</text>
</comment>
<dbReference type="EMBL" id="BARS01014291">
    <property type="protein sequence ID" value="GAF91958.1"/>
    <property type="molecule type" value="Genomic_DNA"/>
</dbReference>
<protein>
    <submittedName>
        <fullName evidence="2">Uncharacterized protein</fullName>
    </submittedName>
</protein>
<gene>
    <name evidence="2" type="ORF">S01H1_24208</name>
</gene>
<dbReference type="AlphaFoldDB" id="X0TEM4"/>
<feature type="coiled-coil region" evidence="1">
    <location>
        <begin position="14"/>
        <end position="41"/>
    </location>
</feature>
<feature type="non-terminal residue" evidence="2">
    <location>
        <position position="1"/>
    </location>
</feature>
<reference evidence="2" key="1">
    <citation type="journal article" date="2014" name="Front. Microbiol.">
        <title>High frequency of phylogenetically diverse reductive dehalogenase-homologous genes in deep subseafloor sedimentary metagenomes.</title>
        <authorList>
            <person name="Kawai M."/>
            <person name="Futagami T."/>
            <person name="Toyoda A."/>
            <person name="Takaki Y."/>
            <person name="Nishi S."/>
            <person name="Hori S."/>
            <person name="Arai W."/>
            <person name="Tsubouchi T."/>
            <person name="Morono Y."/>
            <person name="Uchiyama I."/>
            <person name="Ito T."/>
            <person name="Fujiyama A."/>
            <person name="Inagaki F."/>
            <person name="Takami H."/>
        </authorList>
    </citation>
    <scope>NUCLEOTIDE SEQUENCE</scope>
    <source>
        <strain evidence="2">Expedition CK06-06</strain>
    </source>
</reference>
<accession>X0TEM4</accession>
<evidence type="ECO:0000256" key="1">
    <source>
        <dbReference type="SAM" id="Coils"/>
    </source>
</evidence>
<evidence type="ECO:0000313" key="2">
    <source>
        <dbReference type="EMBL" id="GAF91958.1"/>
    </source>
</evidence>